<gene>
    <name evidence="1" type="ORF">GCM10007907_13750</name>
</gene>
<dbReference type="Proteomes" id="UP001156706">
    <property type="component" value="Unassembled WGS sequence"/>
</dbReference>
<reference evidence="2" key="1">
    <citation type="journal article" date="2019" name="Int. J. Syst. Evol. Microbiol.">
        <title>The Global Catalogue of Microorganisms (GCM) 10K type strain sequencing project: providing services to taxonomists for standard genome sequencing and annotation.</title>
        <authorList>
            <consortium name="The Broad Institute Genomics Platform"/>
            <consortium name="The Broad Institute Genome Sequencing Center for Infectious Disease"/>
            <person name="Wu L."/>
            <person name="Ma J."/>
        </authorList>
    </citation>
    <scope>NUCLEOTIDE SEQUENCE [LARGE SCALE GENOMIC DNA]</scope>
    <source>
        <strain evidence="2">NBRC 110044</strain>
    </source>
</reference>
<dbReference type="EMBL" id="BSOG01000001">
    <property type="protein sequence ID" value="GLR12585.1"/>
    <property type="molecule type" value="Genomic_DNA"/>
</dbReference>
<evidence type="ECO:0000313" key="2">
    <source>
        <dbReference type="Proteomes" id="UP001156706"/>
    </source>
</evidence>
<name>A0ABQ5YCC4_9NEIS</name>
<protein>
    <submittedName>
        <fullName evidence="1">Uncharacterized protein</fullName>
    </submittedName>
</protein>
<keyword evidence="2" id="KW-1185">Reference proteome</keyword>
<accession>A0ABQ5YCC4</accession>
<evidence type="ECO:0000313" key="1">
    <source>
        <dbReference type="EMBL" id="GLR12585.1"/>
    </source>
</evidence>
<proteinExistence type="predicted"/>
<comment type="caution">
    <text evidence="1">The sequence shown here is derived from an EMBL/GenBank/DDBJ whole genome shotgun (WGS) entry which is preliminary data.</text>
</comment>
<sequence length="48" mass="5079">MQVEAVAGEASEVYQGELAGLEKAGFHGGCLVADKGWRHYAAMKGKAR</sequence>
<organism evidence="1 2">
    <name type="scientific">Chitinimonas prasina</name>
    <dbReference type="NCBI Taxonomy" id="1434937"/>
    <lineage>
        <taxon>Bacteria</taxon>
        <taxon>Pseudomonadati</taxon>
        <taxon>Pseudomonadota</taxon>
        <taxon>Betaproteobacteria</taxon>
        <taxon>Neisseriales</taxon>
        <taxon>Chitinibacteraceae</taxon>
        <taxon>Chitinimonas</taxon>
    </lineage>
</organism>